<evidence type="ECO:0000256" key="4">
    <source>
        <dbReference type="ARBA" id="ARBA00023014"/>
    </source>
</evidence>
<dbReference type="GO" id="GO:0051536">
    <property type="term" value="F:iron-sulfur cluster binding"/>
    <property type="evidence" value="ECO:0007669"/>
    <property type="project" value="UniProtKB-KW"/>
</dbReference>
<dbReference type="SUPFAM" id="SSF102114">
    <property type="entry name" value="Radical SAM enzymes"/>
    <property type="match status" value="1"/>
</dbReference>
<name>A0A4R4WFP0_9ACTN</name>
<keyword evidence="4" id="KW-0411">Iron-sulfur</keyword>
<dbReference type="InterPro" id="IPR050377">
    <property type="entry name" value="Radical_SAM_PqqE_MftC-like"/>
</dbReference>
<protein>
    <submittedName>
        <fullName evidence="6">Radical SAM protein</fullName>
    </submittedName>
</protein>
<sequence>MTENRIRADEAVVAGTAKEDDSSSHYGEVIRTIGERPEPFEGEEFWNSNIIRFDAETYVVSHRAILTLVVVSKCNAACRFCSNEITFTPAGPYLSWGPKLQRVKSFALTAGVRKVAYTGGEPTLSPQRLFDLAQSVNPGFDKSRLHTNGIGLGKSVQTPTGRSSLLDGLISVGLSGVSVSVAHFDPDLNAAIMRFGPSWKGMTDADHRYVTQRDSARFTPRLSCVMTPEGVSTVSDMFDYMKWGRELGYRRFIFRSCSEIPEAFRKPTDYSVYNAEGHIPIDSLVAGLDQVPGLEKTFVQRKSDSKVDCYRWGDIEFDVDESSEEPNPDRKIRRLNVMPNGVSYVCWIDPLAVLFEDERPVAAESMKREFGSLKILGQP</sequence>
<evidence type="ECO:0000256" key="2">
    <source>
        <dbReference type="ARBA" id="ARBA00022723"/>
    </source>
</evidence>
<keyword evidence="7" id="KW-1185">Reference proteome</keyword>
<evidence type="ECO:0000256" key="3">
    <source>
        <dbReference type="ARBA" id="ARBA00023004"/>
    </source>
</evidence>
<dbReference type="InterPro" id="IPR007197">
    <property type="entry name" value="rSAM"/>
</dbReference>
<gene>
    <name evidence="6" type="ORF">E1294_35475</name>
</gene>
<dbReference type="PANTHER" id="PTHR11228:SF7">
    <property type="entry name" value="PQQA PEPTIDE CYCLASE"/>
    <property type="match status" value="1"/>
</dbReference>
<dbReference type="Pfam" id="PF04055">
    <property type="entry name" value="Radical_SAM"/>
    <property type="match status" value="1"/>
</dbReference>
<keyword evidence="2" id="KW-0479">Metal-binding</keyword>
<evidence type="ECO:0000259" key="5">
    <source>
        <dbReference type="Pfam" id="PF04055"/>
    </source>
</evidence>
<reference evidence="6 7" key="1">
    <citation type="submission" date="2019-03" db="EMBL/GenBank/DDBJ databases">
        <title>Draft genome sequences of novel Actinobacteria.</title>
        <authorList>
            <person name="Sahin N."/>
            <person name="Ay H."/>
            <person name="Saygin H."/>
        </authorList>
    </citation>
    <scope>NUCLEOTIDE SEQUENCE [LARGE SCALE GENOMIC DNA]</scope>
    <source>
        <strain evidence="6 7">KC712</strain>
    </source>
</reference>
<dbReference type="CDD" id="cd01335">
    <property type="entry name" value="Radical_SAM"/>
    <property type="match status" value="1"/>
</dbReference>
<dbReference type="InterPro" id="IPR058240">
    <property type="entry name" value="rSAM_sf"/>
</dbReference>
<feature type="domain" description="Radical SAM core" evidence="5">
    <location>
        <begin position="70"/>
        <end position="200"/>
    </location>
</feature>
<dbReference type="PANTHER" id="PTHR11228">
    <property type="entry name" value="RADICAL SAM DOMAIN PROTEIN"/>
    <property type="match status" value="1"/>
</dbReference>
<evidence type="ECO:0000313" key="7">
    <source>
        <dbReference type="Proteomes" id="UP000294543"/>
    </source>
</evidence>
<evidence type="ECO:0000313" key="6">
    <source>
        <dbReference type="EMBL" id="TDD15093.1"/>
    </source>
</evidence>
<dbReference type="GO" id="GO:0046872">
    <property type="term" value="F:metal ion binding"/>
    <property type="evidence" value="ECO:0007669"/>
    <property type="project" value="UniProtKB-KW"/>
</dbReference>
<dbReference type="InterPro" id="IPR013785">
    <property type="entry name" value="Aldolase_TIM"/>
</dbReference>
<accession>A0A4R4WFP0</accession>
<organism evidence="6 7">
    <name type="scientific">Nonomuraea diastatica</name>
    <dbReference type="NCBI Taxonomy" id="1848329"/>
    <lineage>
        <taxon>Bacteria</taxon>
        <taxon>Bacillati</taxon>
        <taxon>Actinomycetota</taxon>
        <taxon>Actinomycetes</taxon>
        <taxon>Streptosporangiales</taxon>
        <taxon>Streptosporangiaceae</taxon>
        <taxon>Nonomuraea</taxon>
    </lineage>
</organism>
<evidence type="ECO:0000256" key="1">
    <source>
        <dbReference type="ARBA" id="ARBA00022691"/>
    </source>
</evidence>
<dbReference type="EMBL" id="SMKP01000132">
    <property type="protein sequence ID" value="TDD15093.1"/>
    <property type="molecule type" value="Genomic_DNA"/>
</dbReference>
<keyword evidence="1" id="KW-0949">S-adenosyl-L-methionine</keyword>
<dbReference type="SFLD" id="SFLDG01067">
    <property type="entry name" value="SPASM/twitch_domain_containing"/>
    <property type="match status" value="1"/>
</dbReference>
<dbReference type="Proteomes" id="UP000294543">
    <property type="component" value="Unassembled WGS sequence"/>
</dbReference>
<dbReference type="AlphaFoldDB" id="A0A4R4WFP0"/>
<dbReference type="OrthoDB" id="4086643at2"/>
<proteinExistence type="predicted"/>
<dbReference type="RefSeq" id="WP_132515349.1">
    <property type="nucleotide sequence ID" value="NZ_SMKP01000132.1"/>
</dbReference>
<dbReference type="Gene3D" id="3.20.20.70">
    <property type="entry name" value="Aldolase class I"/>
    <property type="match status" value="1"/>
</dbReference>
<dbReference type="SFLD" id="SFLDS00029">
    <property type="entry name" value="Radical_SAM"/>
    <property type="match status" value="1"/>
</dbReference>
<comment type="caution">
    <text evidence="6">The sequence shown here is derived from an EMBL/GenBank/DDBJ whole genome shotgun (WGS) entry which is preliminary data.</text>
</comment>
<keyword evidence="3" id="KW-0408">Iron</keyword>
<dbReference type="GO" id="GO:0003824">
    <property type="term" value="F:catalytic activity"/>
    <property type="evidence" value="ECO:0007669"/>
    <property type="project" value="InterPro"/>
</dbReference>